<dbReference type="Pfam" id="PF13639">
    <property type="entry name" value="zf-RING_2"/>
    <property type="match status" value="1"/>
</dbReference>
<dbReference type="InterPro" id="IPR001841">
    <property type="entry name" value="Znf_RING"/>
</dbReference>
<proteinExistence type="predicted"/>
<dbReference type="SMART" id="SM00744">
    <property type="entry name" value="RINGv"/>
    <property type="match status" value="1"/>
</dbReference>
<evidence type="ECO:0000313" key="6">
    <source>
        <dbReference type="EMBL" id="PIN03830.1"/>
    </source>
</evidence>
<dbReference type="STRING" id="429701.A0A2G9GFP9"/>
<sequence>MAGLKKPLLRISKTIQSFFYTLIPEALRSVILIICITYKYCKRVSYSSKYMSVIDEGSSIFICRGKLNPDRSRCTICLSEIGDGEEGRELNCKHIFHRNCVDQWLRCDGGATCPICRRAMVSEEIVADYKRMLGERENYHFEKELGLILLSVVNRRSCNGF</sequence>
<dbReference type="SUPFAM" id="SSF57850">
    <property type="entry name" value="RING/U-box"/>
    <property type="match status" value="1"/>
</dbReference>
<keyword evidence="2 4" id="KW-0863">Zinc-finger</keyword>
<evidence type="ECO:0000256" key="1">
    <source>
        <dbReference type="ARBA" id="ARBA00022723"/>
    </source>
</evidence>
<accession>A0A2G9GFP9</accession>
<evidence type="ECO:0000259" key="5">
    <source>
        <dbReference type="PROSITE" id="PS50089"/>
    </source>
</evidence>
<dbReference type="InterPro" id="IPR013083">
    <property type="entry name" value="Znf_RING/FYVE/PHD"/>
</dbReference>
<dbReference type="SMART" id="SM00184">
    <property type="entry name" value="RING"/>
    <property type="match status" value="1"/>
</dbReference>
<evidence type="ECO:0000256" key="4">
    <source>
        <dbReference type="PROSITE-ProRule" id="PRU00175"/>
    </source>
</evidence>
<dbReference type="PANTHER" id="PTHR47662:SF2">
    <property type="entry name" value="RING-H2 FINGER PROTEIN ATL57-LIKE"/>
    <property type="match status" value="1"/>
</dbReference>
<comment type="caution">
    <text evidence="6">The sequence shown here is derived from an EMBL/GenBank/DDBJ whole genome shotgun (WGS) entry which is preliminary data.</text>
</comment>
<dbReference type="Gene3D" id="3.30.40.10">
    <property type="entry name" value="Zinc/RING finger domain, C3HC4 (zinc finger)"/>
    <property type="match status" value="1"/>
</dbReference>
<evidence type="ECO:0000256" key="2">
    <source>
        <dbReference type="ARBA" id="ARBA00022771"/>
    </source>
</evidence>
<reference evidence="7" key="1">
    <citation type="journal article" date="2018" name="Gigascience">
        <title>Genome assembly of the Pink Ipe (Handroanthus impetiginosus, Bignoniaceae), a highly valued, ecologically keystone Neotropical timber forest tree.</title>
        <authorList>
            <person name="Silva-Junior O.B."/>
            <person name="Grattapaglia D."/>
            <person name="Novaes E."/>
            <person name="Collevatti R.G."/>
        </authorList>
    </citation>
    <scope>NUCLEOTIDE SEQUENCE [LARGE SCALE GENOMIC DNA]</scope>
    <source>
        <strain evidence="7">cv. UFG-1</strain>
    </source>
</reference>
<evidence type="ECO:0000313" key="7">
    <source>
        <dbReference type="Proteomes" id="UP000231279"/>
    </source>
</evidence>
<name>A0A2G9GFP9_9LAMI</name>
<gene>
    <name evidence="6" type="ORF">CDL12_23647</name>
</gene>
<keyword evidence="1" id="KW-0479">Metal-binding</keyword>
<evidence type="ECO:0000256" key="3">
    <source>
        <dbReference type="ARBA" id="ARBA00022833"/>
    </source>
</evidence>
<protein>
    <recommendedName>
        <fullName evidence="5">RING-type domain-containing protein</fullName>
    </recommendedName>
</protein>
<dbReference type="InterPro" id="IPR011016">
    <property type="entry name" value="Znf_RING-CH"/>
</dbReference>
<dbReference type="GO" id="GO:0008270">
    <property type="term" value="F:zinc ion binding"/>
    <property type="evidence" value="ECO:0007669"/>
    <property type="project" value="UniProtKB-KW"/>
</dbReference>
<keyword evidence="7" id="KW-1185">Reference proteome</keyword>
<feature type="domain" description="RING-type" evidence="5">
    <location>
        <begin position="74"/>
        <end position="117"/>
    </location>
</feature>
<dbReference type="Proteomes" id="UP000231279">
    <property type="component" value="Unassembled WGS sequence"/>
</dbReference>
<dbReference type="PROSITE" id="PS50089">
    <property type="entry name" value="ZF_RING_2"/>
    <property type="match status" value="1"/>
</dbReference>
<dbReference type="PANTHER" id="PTHR47662">
    <property type="entry name" value="RING-TYPE DOMAIN-CONTAINING PROTEIN"/>
    <property type="match status" value="1"/>
</dbReference>
<dbReference type="OrthoDB" id="8062037at2759"/>
<keyword evidence="3" id="KW-0862">Zinc</keyword>
<dbReference type="EMBL" id="NKXS01005378">
    <property type="protein sequence ID" value="PIN03830.1"/>
    <property type="molecule type" value="Genomic_DNA"/>
</dbReference>
<organism evidence="6 7">
    <name type="scientific">Handroanthus impetiginosus</name>
    <dbReference type="NCBI Taxonomy" id="429701"/>
    <lineage>
        <taxon>Eukaryota</taxon>
        <taxon>Viridiplantae</taxon>
        <taxon>Streptophyta</taxon>
        <taxon>Embryophyta</taxon>
        <taxon>Tracheophyta</taxon>
        <taxon>Spermatophyta</taxon>
        <taxon>Magnoliopsida</taxon>
        <taxon>eudicotyledons</taxon>
        <taxon>Gunneridae</taxon>
        <taxon>Pentapetalae</taxon>
        <taxon>asterids</taxon>
        <taxon>lamiids</taxon>
        <taxon>Lamiales</taxon>
        <taxon>Bignoniaceae</taxon>
        <taxon>Crescentiina</taxon>
        <taxon>Tabebuia alliance</taxon>
        <taxon>Handroanthus</taxon>
    </lineage>
</organism>
<dbReference type="AlphaFoldDB" id="A0A2G9GFP9"/>